<sequence length="28" mass="2997">IKIANGDSAVEVIKILEAATNSLKRKTN</sequence>
<feature type="non-terminal residue" evidence="1">
    <location>
        <position position="1"/>
    </location>
</feature>
<gene>
    <name evidence="1" type="ORF">METZ01_LOCUS395623</name>
</gene>
<reference evidence="1" key="1">
    <citation type="submission" date="2018-05" db="EMBL/GenBank/DDBJ databases">
        <authorList>
            <person name="Lanie J.A."/>
            <person name="Ng W.-L."/>
            <person name="Kazmierczak K.M."/>
            <person name="Andrzejewski T.M."/>
            <person name="Davidsen T.M."/>
            <person name="Wayne K.J."/>
            <person name="Tettelin H."/>
            <person name="Glass J.I."/>
            <person name="Rusch D."/>
            <person name="Podicherti R."/>
            <person name="Tsui H.-C.T."/>
            <person name="Winkler M.E."/>
        </authorList>
    </citation>
    <scope>NUCLEOTIDE SEQUENCE</scope>
</reference>
<protein>
    <submittedName>
        <fullName evidence="1">Uncharacterized protein</fullName>
    </submittedName>
</protein>
<accession>A0A382V8F6</accession>
<dbReference type="EMBL" id="UINC01149975">
    <property type="protein sequence ID" value="SVD42769.1"/>
    <property type="molecule type" value="Genomic_DNA"/>
</dbReference>
<evidence type="ECO:0000313" key="1">
    <source>
        <dbReference type="EMBL" id="SVD42769.1"/>
    </source>
</evidence>
<proteinExistence type="predicted"/>
<dbReference type="AlphaFoldDB" id="A0A382V8F6"/>
<organism evidence="1">
    <name type="scientific">marine metagenome</name>
    <dbReference type="NCBI Taxonomy" id="408172"/>
    <lineage>
        <taxon>unclassified sequences</taxon>
        <taxon>metagenomes</taxon>
        <taxon>ecological metagenomes</taxon>
    </lineage>
</organism>
<name>A0A382V8F6_9ZZZZ</name>